<dbReference type="InterPro" id="IPR036291">
    <property type="entry name" value="NAD(P)-bd_dom_sf"/>
</dbReference>
<protein>
    <recommendedName>
        <fullName evidence="1">NAD-dependent epimerase/dehydratase domain-containing protein</fullName>
    </recommendedName>
</protein>
<name>A0A067GXB0_CITSI</name>
<sequence>MKILVSGASGYLGGRLCHALLKQGHSVRALVRRTSDISGLPSEGALELVYGDVTDYRSLVDACFGCHVIFHTAALVEPWLPDPSRFFAVNVEGLKNVVQAAKETKTVEKIIYTSSFFALGSTDGYIADENQVHEEKYFCTQYERSKAVADKIALQAASEGLPIVPVYPGVIYGPGKLTTGNLVAKLMVILQQWKKVDLVKDIFLLERMRHSCKFLTWLLSSLEQAGLDFAFPFG</sequence>
<dbReference type="InterPro" id="IPR001509">
    <property type="entry name" value="Epimerase_deHydtase"/>
</dbReference>
<evidence type="ECO:0000259" key="1">
    <source>
        <dbReference type="Pfam" id="PF01370"/>
    </source>
</evidence>
<proteinExistence type="predicted"/>
<gene>
    <name evidence="2" type="ORF">CISIN_1g019878mg</name>
</gene>
<dbReference type="SMR" id="A0A067GXB0"/>
<organism evidence="2 3">
    <name type="scientific">Citrus sinensis</name>
    <name type="common">Sweet orange</name>
    <name type="synonym">Citrus aurantium var. sinensis</name>
    <dbReference type="NCBI Taxonomy" id="2711"/>
    <lineage>
        <taxon>Eukaryota</taxon>
        <taxon>Viridiplantae</taxon>
        <taxon>Streptophyta</taxon>
        <taxon>Embryophyta</taxon>
        <taxon>Tracheophyta</taxon>
        <taxon>Spermatophyta</taxon>
        <taxon>Magnoliopsida</taxon>
        <taxon>eudicotyledons</taxon>
        <taxon>Gunneridae</taxon>
        <taxon>Pentapetalae</taxon>
        <taxon>rosids</taxon>
        <taxon>malvids</taxon>
        <taxon>Sapindales</taxon>
        <taxon>Rutaceae</taxon>
        <taxon>Aurantioideae</taxon>
        <taxon>Citrus</taxon>
    </lineage>
</organism>
<dbReference type="AlphaFoldDB" id="A0A067GXB0"/>
<keyword evidence="3" id="KW-1185">Reference proteome</keyword>
<evidence type="ECO:0000313" key="2">
    <source>
        <dbReference type="EMBL" id="KDO84224.1"/>
    </source>
</evidence>
<reference evidence="2 3" key="1">
    <citation type="submission" date="2014-04" db="EMBL/GenBank/DDBJ databases">
        <authorList>
            <consortium name="International Citrus Genome Consortium"/>
            <person name="Gmitter F."/>
            <person name="Chen C."/>
            <person name="Farmerie W."/>
            <person name="Harkins T."/>
            <person name="Desany B."/>
            <person name="Mohiuddin M."/>
            <person name="Kodira C."/>
            <person name="Borodovsky M."/>
            <person name="Lomsadze A."/>
            <person name="Burns P."/>
            <person name="Jenkins J."/>
            <person name="Prochnik S."/>
            <person name="Shu S."/>
            <person name="Chapman J."/>
            <person name="Pitluck S."/>
            <person name="Schmutz J."/>
            <person name="Rokhsar D."/>
        </authorList>
    </citation>
    <scope>NUCLEOTIDE SEQUENCE</scope>
</reference>
<dbReference type="PANTHER" id="PTHR48079">
    <property type="entry name" value="PROTEIN YEEZ"/>
    <property type="match status" value="1"/>
</dbReference>
<dbReference type="InterPro" id="IPR051783">
    <property type="entry name" value="NAD(P)-dependent_oxidoreduct"/>
</dbReference>
<dbReference type="EMBL" id="KK784874">
    <property type="protein sequence ID" value="KDO84224.1"/>
    <property type="molecule type" value="Genomic_DNA"/>
</dbReference>
<evidence type="ECO:0000313" key="3">
    <source>
        <dbReference type="Proteomes" id="UP000027120"/>
    </source>
</evidence>
<dbReference type="Pfam" id="PF01370">
    <property type="entry name" value="Epimerase"/>
    <property type="match status" value="1"/>
</dbReference>
<dbReference type="Gene3D" id="3.40.50.720">
    <property type="entry name" value="NAD(P)-binding Rossmann-like Domain"/>
    <property type="match status" value="1"/>
</dbReference>
<feature type="domain" description="NAD-dependent epimerase/dehydratase" evidence="1">
    <location>
        <begin position="3"/>
        <end position="188"/>
    </location>
</feature>
<accession>A0A067GXB0</accession>
<dbReference type="SUPFAM" id="SSF51735">
    <property type="entry name" value="NAD(P)-binding Rossmann-fold domains"/>
    <property type="match status" value="1"/>
</dbReference>
<dbReference type="PANTHER" id="PTHR48079:SF6">
    <property type="entry name" value="NAD(P)-BINDING DOMAIN-CONTAINING PROTEIN-RELATED"/>
    <property type="match status" value="1"/>
</dbReference>
<dbReference type="Proteomes" id="UP000027120">
    <property type="component" value="Unassembled WGS sequence"/>
</dbReference>